<dbReference type="CDD" id="cd19071">
    <property type="entry name" value="AKR_AKR1-5-like"/>
    <property type="match status" value="1"/>
</dbReference>
<reference evidence="3" key="1">
    <citation type="submission" date="2021-01" db="EMBL/GenBank/DDBJ databases">
        <authorList>
            <person name="Corre E."/>
            <person name="Pelletier E."/>
            <person name="Niang G."/>
            <person name="Scheremetjew M."/>
            <person name="Finn R."/>
            <person name="Kale V."/>
            <person name="Holt S."/>
            <person name="Cochrane G."/>
            <person name="Meng A."/>
            <person name="Brown T."/>
            <person name="Cohen L."/>
        </authorList>
    </citation>
    <scope>NUCLEOTIDE SEQUENCE</scope>
    <source>
        <strain evidence="3">CCMP3105</strain>
    </source>
</reference>
<dbReference type="PANTHER" id="PTHR11732">
    <property type="entry name" value="ALDO/KETO REDUCTASE"/>
    <property type="match status" value="1"/>
</dbReference>
<dbReference type="Gene3D" id="3.20.20.100">
    <property type="entry name" value="NADP-dependent oxidoreductase domain"/>
    <property type="match status" value="1"/>
</dbReference>
<name>A0A7S4UMA3_9DINO</name>
<proteinExistence type="predicted"/>
<evidence type="ECO:0000259" key="2">
    <source>
        <dbReference type="Pfam" id="PF00248"/>
    </source>
</evidence>
<organism evidence="3">
    <name type="scientific">Alexandrium monilatum</name>
    <dbReference type="NCBI Taxonomy" id="311494"/>
    <lineage>
        <taxon>Eukaryota</taxon>
        <taxon>Sar</taxon>
        <taxon>Alveolata</taxon>
        <taxon>Dinophyceae</taxon>
        <taxon>Gonyaulacales</taxon>
        <taxon>Pyrocystaceae</taxon>
        <taxon>Alexandrium</taxon>
    </lineage>
</organism>
<dbReference type="InterPro" id="IPR023210">
    <property type="entry name" value="NADP_OxRdtase_dom"/>
</dbReference>
<dbReference type="PROSITE" id="PS00062">
    <property type="entry name" value="ALDOKETO_REDUCTASE_2"/>
    <property type="match status" value="1"/>
</dbReference>
<evidence type="ECO:0000256" key="1">
    <source>
        <dbReference type="SAM" id="MobiDB-lite"/>
    </source>
</evidence>
<dbReference type="PRINTS" id="PR00069">
    <property type="entry name" value="ALDKETRDTASE"/>
</dbReference>
<dbReference type="PROSITE" id="PS00063">
    <property type="entry name" value="ALDOKETO_REDUCTASE_3"/>
    <property type="match status" value="1"/>
</dbReference>
<protein>
    <recommendedName>
        <fullName evidence="2">NADP-dependent oxidoreductase domain-containing protein</fullName>
    </recommendedName>
</protein>
<feature type="domain" description="NADP-dependent oxidoreductase" evidence="2">
    <location>
        <begin position="92"/>
        <end position="377"/>
    </location>
</feature>
<dbReference type="AlphaFoldDB" id="A0A7S4UMA3"/>
<dbReference type="InterPro" id="IPR018170">
    <property type="entry name" value="Aldo/ket_reductase_CS"/>
</dbReference>
<dbReference type="InterPro" id="IPR036812">
    <property type="entry name" value="NAD(P)_OxRdtase_dom_sf"/>
</dbReference>
<sequence>MCPFKAWSPMPWQSCKVAVRPGAQKRSRGRDGLRCSETQRRTMRRDNHFGRWLGCSALLQALVLGVGEDSPEPTPRSLRCRLGDGTEMPVVGLGTWKSAKNEVIAAVYQAICISGYRHIDAAQIYHNHDAVGQGIRQAEQGCRVPRRDIWVTSKLWMTDFSPADVPGAVDRILRAMGLSYLDQLLLHWPTPFKKPPPGCPPACPPEFGGTDDRERPRDTTGNYVPSDVPLADTWYALQLQKAQGKVRSIGVSNFEMEDVAAMTAREGSELPAVNQVEMHVFWNQANLRAEMKSKGIMMVAYSPLGNPAIYGEKVEGMKSKLVTEMAAEVGMTPAQVMLNYLIAVDAVVVPKSVTQARIDENINFTLKLTPDHIARLERDAPQGRLANPKNRPGGKPVFSHPVSEGPRHRDRGDL</sequence>
<feature type="compositionally biased region" description="Basic and acidic residues" evidence="1">
    <location>
        <begin position="405"/>
        <end position="414"/>
    </location>
</feature>
<feature type="region of interest" description="Disordered" evidence="1">
    <location>
        <begin position="378"/>
        <end position="414"/>
    </location>
</feature>
<gene>
    <name evidence="3" type="ORF">AMON00008_LOCUS100</name>
</gene>
<evidence type="ECO:0000313" key="3">
    <source>
        <dbReference type="EMBL" id="CAE4560481.1"/>
    </source>
</evidence>
<dbReference type="Pfam" id="PF00248">
    <property type="entry name" value="Aldo_ket_red"/>
    <property type="match status" value="1"/>
</dbReference>
<accession>A0A7S4UMA3</accession>
<dbReference type="GO" id="GO:0016491">
    <property type="term" value="F:oxidoreductase activity"/>
    <property type="evidence" value="ECO:0007669"/>
    <property type="project" value="InterPro"/>
</dbReference>
<dbReference type="InterPro" id="IPR020471">
    <property type="entry name" value="AKR"/>
</dbReference>
<dbReference type="SUPFAM" id="SSF51430">
    <property type="entry name" value="NAD(P)-linked oxidoreductase"/>
    <property type="match status" value="1"/>
</dbReference>
<dbReference type="EMBL" id="HBNR01000135">
    <property type="protein sequence ID" value="CAE4560481.1"/>
    <property type="molecule type" value="Transcribed_RNA"/>
</dbReference>